<feature type="region of interest" description="Disordered" evidence="1">
    <location>
        <begin position="422"/>
        <end position="471"/>
    </location>
</feature>
<evidence type="ECO:0000256" key="1">
    <source>
        <dbReference type="SAM" id="MobiDB-lite"/>
    </source>
</evidence>
<evidence type="ECO:0000313" key="3">
    <source>
        <dbReference type="Proteomes" id="UP000799536"/>
    </source>
</evidence>
<feature type="compositionally biased region" description="Polar residues" evidence="1">
    <location>
        <begin position="261"/>
        <end position="270"/>
    </location>
</feature>
<sequence length="629" mass="70148">MASTTLFTFLFESGSGVRSVELLGSWDNFTRSYPLKRDTRKGSRFWSGCYIFENIICDGDLEHLSEKRDGALMMGGTYWYYYKVNGDDEYHNPLEPSTTFCPLLPGQRLNILDVPMEMTGSHSSSMSSISSYVFTRNPQDKFRNPAPPKTLPRARASDTCIEPYPVPVQLKVIPPTATYKRMRTPSPRVYRRIRGIETSHEVPSTAMFRGIRKVHDTVPRPSTSRGRSGTSKNAPKQETGAPISVRSTTEDISLVSRPSEARSQTPRSLPSTIATKLREFEPLSSHPVDELLDFDFGYSKSSHNVAERPLMRARARTEAVASPKLRHVLSRIRSNSDATKHTQDFVSQWAASIRDQKPDAVQNIMSRILPPVTPIQELPKTEDERPQTRHGGGSPNTIRDSPLFDKELPELPRYLVPAPLFASKSLDSKEPDDGEEGSDHEPKSAMNPNPSSQFSMWSPEPSATFSAPEHEQDLIHSPTFGSLTNSSSGIATPRVFSNVFTHGEQTYNKDPNAGLPDDDDAENETRNYLAHSSNSPPLLQLDDSSFSPTLFQFDVQRSDSAPHRQAAVFGISEGFKYLSLSEQPTTSQTTTQKGLAPTPQSFHDSDAENPESQLDNLMNEFRYLGEVVI</sequence>
<gene>
    <name evidence="2" type="ORF">GQ43DRAFT_470867</name>
</gene>
<dbReference type="PANTHER" id="PTHR40625">
    <property type="entry name" value="GTP-BINDING PROTEIN ESDC-RELATED"/>
    <property type="match status" value="1"/>
</dbReference>
<feature type="compositionally biased region" description="Low complexity" evidence="1">
    <location>
        <begin position="583"/>
        <end position="592"/>
    </location>
</feature>
<reference evidence="2" key="1">
    <citation type="journal article" date="2020" name="Stud. Mycol.">
        <title>101 Dothideomycetes genomes: a test case for predicting lifestyles and emergence of pathogens.</title>
        <authorList>
            <person name="Haridas S."/>
            <person name="Albert R."/>
            <person name="Binder M."/>
            <person name="Bloem J."/>
            <person name="Labutti K."/>
            <person name="Salamov A."/>
            <person name="Andreopoulos B."/>
            <person name="Baker S."/>
            <person name="Barry K."/>
            <person name="Bills G."/>
            <person name="Bluhm B."/>
            <person name="Cannon C."/>
            <person name="Castanera R."/>
            <person name="Culley D."/>
            <person name="Daum C."/>
            <person name="Ezra D."/>
            <person name="Gonzalez J."/>
            <person name="Henrissat B."/>
            <person name="Kuo A."/>
            <person name="Liang C."/>
            <person name="Lipzen A."/>
            <person name="Lutzoni F."/>
            <person name="Magnuson J."/>
            <person name="Mondo S."/>
            <person name="Nolan M."/>
            <person name="Ohm R."/>
            <person name="Pangilinan J."/>
            <person name="Park H.-J."/>
            <person name="Ramirez L."/>
            <person name="Alfaro M."/>
            <person name="Sun H."/>
            <person name="Tritt A."/>
            <person name="Yoshinaga Y."/>
            <person name="Zwiers L.-H."/>
            <person name="Turgeon B."/>
            <person name="Goodwin S."/>
            <person name="Spatafora J."/>
            <person name="Crous P."/>
            <person name="Grigoriev I."/>
        </authorList>
    </citation>
    <scope>NUCLEOTIDE SEQUENCE</scope>
    <source>
        <strain evidence="2">ATCC 74209</strain>
    </source>
</reference>
<dbReference type="AlphaFoldDB" id="A0A9P4MTF9"/>
<feature type="region of interest" description="Disordered" evidence="1">
    <location>
        <begin position="504"/>
        <end position="523"/>
    </location>
</feature>
<comment type="caution">
    <text evidence="2">The sequence shown here is derived from an EMBL/GenBank/DDBJ whole genome shotgun (WGS) entry which is preliminary data.</text>
</comment>
<evidence type="ECO:0000313" key="2">
    <source>
        <dbReference type="EMBL" id="KAF2202491.1"/>
    </source>
</evidence>
<name>A0A9P4MTF9_9PLEO</name>
<dbReference type="Proteomes" id="UP000799536">
    <property type="component" value="Unassembled WGS sequence"/>
</dbReference>
<organism evidence="2 3">
    <name type="scientific">Delitschia confertaspora ATCC 74209</name>
    <dbReference type="NCBI Taxonomy" id="1513339"/>
    <lineage>
        <taxon>Eukaryota</taxon>
        <taxon>Fungi</taxon>
        <taxon>Dikarya</taxon>
        <taxon>Ascomycota</taxon>
        <taxon>Pezizomycotina</taxon>
        <taxon>Dothideomycetes</taxon>
        <taxon>Pleosporomycetidae</taxon>
        <taxon>Pleosporales</taxon>
        <taxon>Delitschiaceae</taxon>
        <taxon>Delitschia</taxon>
    </lineage>
</organism>
<dbReference type="EMBL" id="ML993935">
    <property type="protein sequence ID" value="KAF2202491.1"/>
    <property type="molecule type" value="Genomic_DNA"/>
</dbReference>
<keyword evidence="3" id="KW-1185">Reference proteome</keyword>
<feature type="compositionally biased region" description="Low complexity" evidence="1">
    <location>
        <begin position="219"/>
        <end position="231"/>
    </location>
</feature>
<feature type="compositionally biased region" description="Polar residues" evidence="1">
    <location>
        <begin position="446"/>
        <end position="465"/>
    </location>
</feature>
<feature type="compositionally biased region" description="Basic and acidic residues" evidence="1">
    <location>
        <begin position="426"/>
        <end position="443"/>
    </location>
</feature>
<dbReference type="OrthoDB" id="5422351at2759"/>
<protein>
    <submittedName>
        <fullName evidence="2">Uncharacterized protein</fullName>
    </submittedName>
</protein>
<feature type="region of interest" description="Disordered" evidence="1">
    <location>
        <begin position="582"/>
        <end position="611"/>
    </location>
</feature>
<proteinExistence type="predicted"/>
<dbReference type="PANTHER" id="PTHR40625:SF1">
    <property type="entry name" value="AMP-ACTIVATED PROTEIN KINASE GLYCOGEN-BINDING DOMAIN-CONTAINING PROTEIN"/>
    <property type="match status" value="1"/>
</dbReference>
<feature type="region of interest" description="Disordered" evidence="1">
    <location>
        <begin position="203"/>
        <end position="270"/>
    </location>
</feature>
<accession>A0A9P4MTF9</accession>
<feature type="region of interest" description="Disordered" evidence="1">
    <location>
        <begin position="370"/>
        <end position="403"/>
    </location>
</feature>